<dbReference type="PANTHER" id="PTHR36577:SF3">
    <property type="entry name" value="DUF521 DOMAIN PROTEIN (AFU_ORTHOLOGUE AFUA_6G00490)"/>
    <property type="match status" value="1"/>
</dbReference>
<sequence length="398" mass="44923">MYLTKEQERILEGEEGESLSKMLQLIVKIGEVNDAEKLISVNSAQIAGVSYLTVGDAIFSFFDMINKDNLKVKIPSWLNPAGMDMGRYKEMGIDSLFSKKQIQIIEEYRKLGIKDTLTCTPYLVGHEPKFGEHVAWSESSAVSMANSYFGARTNREGGPSSLASALTGLTAEYGLHLPENRKPEVLIEVDAVLESFADFSVLGFWFGENQGGKIPFFRGIKQLSIEKAKSLSAAMAASGSVAMYHVEYFTPEYKKIKKEDLTETIHFTEEEKKSIYERFKEQDNIDLIAIGCPHASKKEIKMIYNVVKSKQKKSDVDIMIFTSRKVLTDEEIVSIVKKMTKKGIKVYADTCMVVSPVTRQNYRNIITNSSKAVFYLSKNKETNVFLDTLENILRRIVR</sequence>
<dbReference type="PANTHER" id="PTHR36577">
    <property type="entry name" value="DUF521 DOMAIN PROTEIN (AFU_ORTHOLOGUE AFUA_6G00490)"/>
    <property type="match status" value="1"/>
</dbReference>
<evidence type="ECO:0000256" key="5">
    <source>
        <dbReference type="ARBA" id="ARBA00046333"/>
    </source>
</evidence>
<evidence type="ECO:0000256" key="6">
    <source>
        <dbReference type="ARBA" id="ARBA00046520"/>
    </source>
</evidence>
<evidence type="ECO:0000256" key="1">
    <source>
        <dbReference type="ARBA" id="ARBA00023004"/>
    </source>
</evidence>
<protein>
    <recommendedName>
        <fullName evidence="8">Phosphomevalonate dehydratase large subunit</fullName>
        <ecNumber evidence="7">4.2.1.182</ecNumber>
    </recommendedName>
</protein>
<dbReference type="GO" id="GO:0016829">
    <property type="term" value="F:lyase activity"/>
    <property type="evidence" value="ECO:0007669"/>
    <property type="project" value="UniProtKB-KW"/>
</dbReference>
<name>A0A9Y1FNE7_9ARCH</name>
<keyword evidence="2" id="KW-0456">Lyase</keyword>
<evidence type="ECO:0000256" key="3">
    <source>
        <dbReference type="ARBA" id="ARBA00045120"/>
    </source>
</evidence>
<proteinExistence type="inferred from homology"/>
<dbReference type="InterPro" id="IPR007506">
    <property type="entry name" value="PMDh-L-like_dom"/>
</dbReference>
<organism evidence="10">
    <name type="scientific">Candidatus Heimdallarchaeum endolithica</name>
    <dbReference type="NCBI Taxonomy" id="2876572"/>
    <lineage>
        <taxon>Archaea</taxon>
        <taxon>Promethearchaeati</taxon>
        <taxon>Candidatus Heimdallarchaeota</taxon>
        <taxon>Candidatus Heimdallarchaeia (ex Rinke et al. 2021) (nom. nud.)</taxon>
        <taxon>Candidatus Heimdallarchaeales</taxon>
        <taxon>Candidatus Heimdallarchaeaceae</taxon>
        <taxon>Candidatus Heimdallarchaeum</taxon>
    </lineage>
</organism>
<evidence type="ECO:0000313" key="10">
    <source>
        <dbReference type="EMBL" id="UJG42583.1"/>
    </source>
</evidence>
<evidence type="ECO:0000256" key="2">
    <source>
        <dbReference type="ARBA" id="ARBA00023239"/>
    </source>
</evidence>
<dbReference type="EC" id="4.2.1.182" evidence="7"/>
<evidence type="ECO:0000259" key="9">
    <source>
        <dbReference type="Pfam" id="PF04412"/>
    </source>
</evidence>
<evidence type="ECO:0000256" key="8">
    <source>
        <dbReference type="ARBA" id="ARBA00047196"/>
    </source>
</evidence>
<dbReference type="Pfam" id="PF04412">
    <property type="entry name" value="AcnX"/>
    <property type="match status" value="1"/>
</dbReference>
<dbReference type="Proteomes" id="UP001200513">
    <property type="component" value="Chromosome"/>
</dbReference>
<comment type="subunit">
    <text evidence="6">Heterodimer composed of a large subunit (PMDh-L) and a small subunit (PMDh-S).</text>
</comment>
<dbReference type="EMBL" id="CP084167">
    <property type="protein sequence ID" value="UJG42583.1"/>
    <property type="molecule type" value="Genomic_DNA"/>
</dbReference>
<keyword evidence="1" id="KW-0408">Iron</keyword>
<reference evidence="10" key="1">
    <citation type="journal article" date="2022" name="Nat. Microbiol.">
        <title>Unique mobile elements and scalable gene flow at the prokaryote-eukaryote boundary revealed by circularized Asgard archaea genomes.</title>
        <authorList>
            <person name="Wu F."/>
            <person name="Speth D.R."/>
            <person name="Philosof A."/>
            <person name="Cremiere A."/>
            <person name="Narayanan A."/>
            <person name="Barco R.A."/>
            <person name="Connon S.A."/>
            <person name="Amend J.P."/>
            <person name="Antoshechkin I.A."/>
            <person name="Orphan V.J."/>
        </authorList>
    </citation>
    <scope>NUCLEOTIDE SEQUENCE</scope>
    <source>
        <strain evidence="10">PR6</strain>
    </source>
</reference>
<dbReference type="AlphaFoldDB" id="A0A9Y1FNE7"/>
<comment type="function">
    <text evidence="4">Component of a hydro-lyase that catalyzes the dehydration of mevalonate 5-phosphate (MVA5P) to form trans-anhydromevalonate 5-phosphate (tAHMP). Involved in the archaeal mevalonate (MVA) pathway, which provides fundamental precursors for isoprenoid biosynthesis, such as isopentenyl diphosphate (IPP) and dimethylallyl diphosphate (DMAPP).</text>
</comment>
<feature type="domain" description="Phosphomevalonate dehydratase large subunit-like" evidence="9">
    <location>
        <begin position="1"/>
        <end position="393"/>
    </location>
</feature>
<evidence type="ECO:0000256" key="7">
    <source>
        <dbReference type="ARBA" id="ARBA00047176"/>
    </source>
</evidence>
<comment type="similarity">
    <text evidence="5">Belongs to the AcnX type II large subunit family.</text>
</comment>
<accession>A0A9Y1FNE7</accession>
<evidence type="ECO:0000256" key="4">
    <source>
        <dbReference type="ARBA" id="ARBA00045299"/>
    </source>
</evidence>
<comment type="catalytic activity">
    <reaction evidence="3">
        <text>(R)-5-phosphomevalonate = (2E)-3-methyl-5-phosphooxypent-2-enoate + H2O</text>
        <dbReference type="Rhea" id="RHEA:78975"/>
        <dbReference type="ChEBI" id="CHEBI:15377"/>
        <dbReference type="ChEBI" id="CHEBI:58146"/>
        <dbReference type="ChEBI" id="CHEBI:229665"/>
        <dbReference type="EC" id="4.2.1.182"/>
    </reaction>
    <physiologicalReaction direction="left-to-right" evidence="3">
        <dbReference type="Rhea" id="RHEA:78976"/>
    </physiologicalReaction>
</comment>
<gene>
    <name evidence="10" type="ORF">K9W46_09305</name>
</gene>